<protein>
    <submittedName>
        <fullName evidence="1">Uncharacterized protein</fullName>
    </submittedName>
</protein>
<comment type="caution">
    <text evidence="1">The sequence shown here is derived from an EMBL/GenBank/DDBJ whole genome shotgun (WGS) entry which is preliminary data.</text>
</comment>
<name>A0A3D8Q0L4_9BACI</name>
<keyword evidence="2" id="KW-1185">Reference proteome</keyword>
<gene>
    <name evidence="1" type="ORF">CWR48_02830</name>
</gene>
<evidence type="ECO:0000313" key="1">
    <source>
        <dbReference type="EMBL" id="RDW21357.1"/>
    </source>
</evidence>
<evidence type="ECO:0000313" key="2">
    <source>
        <dbReference type="Proteomes" id="UP000257143"/>
    </source>
</evidence>
<organism evidence="1 2">
    <name type="scientific">Oceanobacillus arenosus</name>
    <dbReference type="NCBI Taxonomy" id="1229153"/>
    <lineage>
        <taxon>Bacteria</taxon>
        <taxon>Bacillati</taxon>
        <taxon>Bacillota</taxon>
        <taxon>Bacilli</taxon>
        <taxon>Bacillales</taxon>
        <taxon>Bacillaceae</taxon>
        <taxon>Oceanobacillus</taxon>
    </lineage>
</organism>
<accession>A0A3D8Q0L4</accession>
<dbReference type="AlphaFoldDB" id="A0A3D8Q0L4"/>
<proteinExistence type="predicted"/>
<reference evidence="2" key="1">
    <citation type="submission" date="2017-11" db="EMBL/GenBank/DDBJ databases">
        <authorList>
            <person name="Zhu W."/>
        </authorList>
    </citation>
    <scope>NUCLEOTIDE SEQUENCE [LARGE SCALE GENOMIC DNA]</scope>
    <source>
        <strain evidence="2">CAU 1183</strain>
    </source>
</reference>
<dbReference type="EMBL" id="PIOC01000003">
    <property type="protein sequence ID" value="RDW21357.1"/>
    <property type="molecule type" value="Genomic_DNA"/>
</dbReference>
<dbReference type="Proteomes" id="UP000257143">
    <property type="component" value="Unassembled WGS sequence"/>
</dbReference>
<sequence length="77" mass="9087">MSFFILNYINKLMKLDDLYKLVRPILQKKNVLESIQVHLFIFKGFILLLKGVDKVSTSFFLALYFDLSDPHPIIIIR</sequence>